<evidence type="ECO:0000259" key="1">
    <source>
        <dbReference type="PROSITE" id="PS50006"/>
    </source>
</evidence>
<organism evidence="2 3">
    <name type="scientific">Thermostichus vulcanus str. 'Rupite'</name>
    <dbReference type="NCBI Taxonomy" id="2813851"/>
    <lineage>
        <taxon>Bacteria</taxon>
        <taxon>Bacillati</taxon>
        <taxon>Cyanobacteriota</taxon>
        <taxon>Cyanophyceae</taxon>
        <taxon>Thermostichales</taxon>
        <taxon>Thermostichaceae</taxon>
        <taxon>Thermostichus</taxon>
    </lineage>
</organism>
<feature type="domain" description="FHA" evidence="1">
    <location>
        <begin position="32"/>
        <end position="92"/>
    </location>
</feature>
<dbReference type="Gene3D" id="2.60.200.20">
    <property type="match status" value="1"/>
</dbReference>
<name>A0ABT0C6M3_THEVL</name>
<dbReference type="Proteomes" id="UP000830835">
    <property type="component" value="Unassembled WGS sequence"/>
</dbReference>
<proteinExistence type="predicted"/>
<evidence type="ECO:0000313" key="2">
    <source>
        <dbReference type="EMBL" id="MCJ2541426.1"/>
    </source>
</evidence>
<comment type="caution">
    <text evidence="2">The sequence shown here is derived from an EMBL/GenBank/DDBJ whole genome shotgun (WGS) entry which is preliminary data.</text>
</comment>
<dbReference type="InterPro" id="IPR000253">
    <property type="entry name" value="FHA_dom"/>
</dbReference>
<reference evidence="2" key="1">
    <citation type="submission" date="2021-02" db="EMBL/GenBank/DDBJ databases">
        <title>The CRISPR/cas machinery reduction and long-range gene transfer in the hot spring cyanobacterium Synechococcus.</title>
        <authorList>
            <person name="Dvorak P."/>
            <person name="Jahodarova E."/>
            <person name="Hasler P."/>
            <person name="Poulickova A."/>
        </authorList>
    </citation>
    <scope>NUCLEOTIDE SEQUENCE</scope>
    <source>
        <strain evidence="2">Rupite</strain>
    </source>
</reference>
<dbReference type="PROSITE" id="PS50006">
    <property type="entry name" value="FHA_DOMAIN"/>
    <property type="match status" value="1"/>
</dbReference>
<keyword evidence="3" id="KW-1185">Reference proteome</keyword>
<dbReference type="Pfam" id="PF00498">
    <property type="entry name" value="FHA"/>
    <property type="match status" value="1"/>
</dbReference>
<dbReference type="SMART" id="SM00240">
    <property type="entry name" value="FHA"/>
    <property type="match status" value="1"/>
</dbReference>
<evidence type="ECO:0000313" key="3">
    <source>
        <dbReference type="Proteomes" id="UP000830835"/>
    </source>
</evidence>
<sequence length="151" mass="16208">MDASAQSKPVHLVLIFTDQLGQRGVVLDNIYYSVGRSPSNHIRLYDSCVSREHALIIRIPEENQAGHSYMVFDGSPGSRRSTNGLFVNGKAVLSHPLRPFDKIGFGPNVTAIVETTDRLSPETLAALLKTPSPTGSTTLAGAKDTKGFTAA</sequence>
<dbReference type="SUPFAM" id="SSF49879">
    <property type="entry name" value="SMAD/FHA domain"/>
    <property type="match status" value="1"/>
</dbReference>
<dbReference type="InterPro" id="IPR008984">
    <property type="entry name" value="SMAD_FHA_dom_sf"/>
</dbReference>
<protein>
    <submittedName>
        <fullName evidence="2">FHA domain-containing protein</fullName>
    </submittedName>
</protein>
<accession>A0ABT0C6M3</accession>
<dbReference type="EMBL" id="JAFIRA010000001">
    <property type="protein sequence ID" value="MCJ2541426.1"/>
    <property type="molecule type" value="Genomic_DNA"/>
</dbReference>
<gene>
    <name evidence="2" type="ORF">JX360_00655</name>
</gene>